<dbReference type="GO" id="GO:0055085">
    <property type="term" value="P:transmembrane transport"/>
    <property type="evidence" value="ECO:0007669"/>
    <property type="project" value="InterPro"/>
</dbReference>
<accession>A0A6G9YI52</accession>
<dbReference type="Pfam" id="PF00324">
    <property type="entry name" value="AA_permease"/>
    <property type="match status" value="1"/>
</dbReference>
<dbReference type="AlphaFoldDB" id="A0A6G9YI52"/>
<keyword evidence="9" id="KW-1185">Reference proteome</keyword>
<dbReference type="InterPro" id="IPR004841">
    <property type="entry name" value="AA-permease/SLC12A_dom"/>
</dbReference>
<dbReference type="KEGG" id="nah:F5544_24925"/>
<keyword evidence="2 6" id="KW-0812">Transmembrane</keyword>
<proteinExistence type="predicted"/>
<feature type="compositionally biased region" description="Basic and acidic residues" evidence="5">
    <location>
        <begin position="38"/>
        <end position="47"/>
    </location>
</feature>
<feature type="transmembrane region" description="Helical" evidence="6">
    <location>
        <begin position="95"/>
        <end position="115"/>
    </location>
</feature>
<sequence>MLLRRGVRRGKMTIWPVSRVTDARAKKKEADMAAADSTEGRQETGRIDAADPGLARGAIGLREVLFQSVTSMAPAGAVALSIAVGAGYAGGALPLAVLLALIACLLVATSIGQLAKHLPSAGSIYTYPAEALHPAIGFLVGWGYGLVEALIGPTTTVLVGYLVGSVLHSEFDWPFTATWIVVMIAAALLIALLNYRGVRISAQVGTVLGLFEILVFLVLACWLVVKAGTVNTGSVFTLHFAKVEGYQGFSGVAAASIYTILAFIGFEAAAPLAEEARNPRRTIPVAVVASCCAIGVFYVFTTYAGDVYFGPDRYVSFGELGDGSPWVALARDVWGIGWVLAFLAILNSTFANGNAGTLATTRTWYAMSRIGLLPAALARTHPRWNSPHVGVIVQLLVTLAVGLPIGIHFGPSAAFVLLATMLSGVMIAVYMVFNLSCTMYYLRRQRAEFNWLLHLVIPVLGIAAFVPAWLTAMGIGTSVLKFITPLTYPSSAAGLIIGIWYVIGILVLGYLRVRHPDRLPQMRRVFADES</sequence>
<dbReference type="EMBL" id="CP046172">
    <property type="protein sequence ID" value="QIS12840.1"/>
    <property type="molecule type" value="Genomic_DNA"/>
</dbReference>
<feature type="transmembrane region" description="Helical" evidence="6">
    <location>
        <begin position="245"/>
        <end position="270"/>
    </location>
</feature>
<evidence type="ECO:0000313" key="8">
    <source>
        <dbReference type="EMBL" id="QIS12840.1"/>
    </source>
</evidence>
<dbReference type="Proteomes" id="UP000503540">
    <property type="component" value="Chromosome"/>
</dbReference>
<feature type="transmembrane region" description="Helical" evidence="6">
    <location>
        <begin position="325"/>
        <end position="346"/>
    </location>
</feature>
<evidence type="ECO:0000256" key="3">
    <source>
        <dbReference type="ARBA" id="ARBA00022989"/>
    </source>
</evidence>
<evidence type="ECO:0000256" key="4">
    <source>
        <dbReference type="ARBA" id="ARBA00023136"/>
    </source>
</evidence>
<feature type="transmembrane region" description="Helical" evidence="6">
    <location>
        <begin position="136"/>
        <end position="163"/>
    </location>
</feature>
<comment type="subcellular location">
    <subcellularLocation>
        <location evidence="1">Membrane</location>
        <topology evidence="1">Multi-pass membrane protein</topology>
    </subcellularLocation>
</comment>
<protein>
    <submittedName>
        <fullName evidence="8">Amino acid permease</fullName>
    </submittedName>
</protein>
<name>A0A6G9YI52_9NOCA</name>
<reference evidence="8 9" key="1">
    <citation type="journal article" date="2019" name="ACS Chem. Biol.">
        <title>Identification and Mobilization of a Cryptic Antibiotic Biosynthesis Gene Locus from a Human-Pathogenic Nocardia Isolate.</title>
        <authorList>
            <person name="Herisse M."/>
            <person name="Ishida K."/>
            <person name="Porter J.L."/>
            <person name="Howden B."/>
            <person name="Hertweck C."/>
            <person name="Stinear T.P."/>
            <person name="Pidot S.J."/>
        </authorList>
    </citation>
    <scope>NUCLEOTIDE SEQUENCE [LARGE SCALE GENOMIC DNA]</scope>
    <source>
        <strain evidence="8 9">AUSMDU00012717</strain>
    </source>
</reference>
<dbReference type="PANTHER" id="PTHR42770">
    <property type="entry name" value="AMINO ACID TRANSPORTER-RELATED"/>
    <property type="match status" value="1"/>
</dbReference>
<feature type="domain" description="Amino acid permease/ SLC12A" evidence="7">
    <location>
        <begin position="64"/>
        <end position="514"/>
    </location>
</feature>
<feature type="transmembrane region" description="Helical" evidence="6">
    <location>
        <begin position="64"/>
        <end position="89"/>
    </location>
</feature>
<dbReference type="Gene3D" id="1.20.1740.10">
    <property type="entry name" value="Amino acid/polyamine transporter I"/>
    <property type="match status" value="1"/>
</dbReference>
<evidence type="ECO:0000256" key="1">
    <source>
        <dbReference type="ARBA" id="ARBA00004141"/>
    </source>
</evidence>
<feature type="transmembrane region" description="Helical" evidence="6">
    <location>
        <begin position="207"/>
        <end position="225"/>
    </location>
</feature>
<feature type="transmembrane region" description="Helical" evidence="6">
    <location>
        <begin position="175"/>
        <end position="195"/>
    </location>
</feature>
<evidence type="ECO:0000256" key="2">
    <source>
        <dbReference type="ARBA" id="ARBA00022692"/>
    </source>
</evidence>
<evidence type="ECO:0000259" key="7">
    <source>
        <dbReference type="Pfam" id="PF00324"/>
    </source>
</evidence>
<feature type="region of interest" description="Disordered" evidence="5">
    <location>
        <begin position="26"/>
        <end position="47"/>
    </location>
</feature>
<dbReference type="PANTHER" id="PTHR42770:SF16">
    <property type="entry name" value="AMINO ACID PERMEASE"/>
    <property type="match status" value="1"/>
</dbReference>
<feature type="transmembrane region" description="Helical" evidence="6">
    <location>
        <begin position="389"/>
        <end position="409"/>
    </location>
</feature>
<dbReference type="GO" id="GO:0016020">
    <property type="term" value="C:membrane"/>
    <property type="evidence" value="ECO:0007669"/>
    <property type="project" value="UniProtKB-SubCell"/>
</dbReference>
<evidence type="ECO:0000313" key="9">
    <source>
        <dbReference type="Proteomes" id="UP000503540"/>
    </source>
</evidence>
<evidence type="ECO:0000256" key="6">
    <source>
        <dbReference type="SAM" id="Phobius"/>
    </source>
</evidence>
<gene>
    <name evidence="8" type="ORF">F5544_24925</name>
</gene>
<organism evidence="8 9">
    <name type="scientific">Nocardia arthritidis</name>
    <dbReference type="NCBI Taxonomy" id="228602"/>
    <lineage>
        <taxon>Bacteria</taxon>
        <taxon>Bacillati</taxon>
        <taxon>Actinomycetota</taxon>
        <taxon>Actinomycetes</taxon>
        <taxon>Mycobacteriales</taxon>
        <taxon>Nocardiaceae</taxon>
        <taxon>Nocardia</taxon>
    </lineage>
</organism>
<feature type="transmembrane region" description="Helical" evidence="6">
    <location>
        <begin position="415"/>
        <end position="442"/>
    </location>
</feature>
<feature type="transmembrane region" description="Helical" evidence="6">
    <location>
        <begin position="282"/>
        <end position="305"/>
    </location>
</feature>
<keyword evidence="3 6" id="KW-1133">Transmembrane helix</keyword>
<feature type="transmembrane region" description="Helical" evidence="6">
    <location>
        <begin position="492"/>
        <end position="513"/>
    </location>
</feature>
<feature type="transmembrane region" description="Helical" evidence="6">
    <location>
        <begin position="449"/>
        <end position="472"/>
    </location>
</feature>
<dbReference type="PIRSF" id="PIRSF006060">
    <property type="entry name" value="AA_transporter"/>
    <property type="match status" value="1"/>
</dbReference>
<keyword evidence="4 6" id="KW-0472">Membrane</keyword>
<dbReference type="InterPro" id="IPR050367">
    <property type="entry name" value="APC_superfamily"/>
</dbReference>
<evidence type="ECO:0000256" key="5">
    <source>
        <dbReference type="SAM" id="MobiDB-lite"/>
    </source>
</evidence>